<evidence type="ECO:0000313" key="1">
    <source>
        <dbReference type="EMBL" id="CCI36052.1"/>
    </source>
</evidence>
<organism evidence="1 2">
    <name type="scientific">Microcystis aeruginosa PCC 9701</name>
    <dbReference type="NCBI Taxonomy" id="721123"/>
    <lineage>
        <taxon>Bacteria</taxon>
        <taxon>Bacillati</taxon>
        <taxon>Cyanobacteriota</taxon>
        <taxon>Cyanophyceae</taxon>
        <taxon>Oscillatoriophycideae</taxon>
        <taxon>Chroococcales</taxon>
        <taxon>Microcystaceae</taxon>
        <taxon>Microcystis</taxon>
    </lineage>
</organism>
<dbReference type="HOGENOM" id="CLU_3218662_0_0_3"/>
<evidence type="ECO:0000313" key="2">
    <source>
        <dbReference type="Proteomes" id="UP000004047"/>
    </source>
</evidence>
<accession>I4IP28</accession>
<reference evidence="1 2" key="1">
    <citation type="submission" date="2012-04" db="EMBL/GenBank/DDBJ databases">
        <authorList>
            <person name="Genoscope - CEA"/>
        </authorList>
    </citation>
    <scope>NUCLEOTIDE SEQUENCE [LARGE SCALE GENOMIC DNA]</scope>
    <source>
        <strain evidence="1 2">9701</strain>
    </source>
</reference>
<dbReference type="AlphaFoldDB" id="I4IP28"/>
<name>I4IP28_MICAE</name>
<comment type="caution">
    <text evidence="1">The sequence shown here is derived from an EMBL/GenBank/DDBJ whole genome shotgun (WGS) entry which is preliminary data.</text>
</comment>
<dbReference type="EMBL" id="CAIQ01000135">
    <property type="protein sequence ID" value="CCI36052.1"/>
    <property type="molecule type" value="Genomic_DNA"/>
</dbReference>
<proteinExistence type="predicted"/>
<sequence length="44" mass="5198">MPQVPYLTYQRCHTLYWVLSEPNTPIQLIGWAMGVEKSLLNYQD</sequence>
<protein>
    <submittedName>
        <fullName evidence="1">Uncharacterized protein</fullName>
    </submittedName>
</protein>
<dbReference type="Proteomes" id="UP000004047">
    <property type="component" value="Unassembled WGS sequence"/>
</dbReference>
<gene>
    <name evidence="1" type="ORF">MICAK_220022</name>
</gene>